<organism evidence="2 3">
    <name type="scientific">Blyttiomyces helicus</name>
    <dbReference type="NCBI Taxonomy" id="388810"/>
    <lineage>
        <taxon>Eukaryota</taxon>
        <taxon>Fungi</taxon>
        <taxon>Fungi incertae sedis</taxon>
        <taxon>Chytridiomycota</taxon>
        <taxon>Chytridiomycota incertae sedis</taxon>
        <taxon>Chytridiomycetes</taxon>
        <taxon>Chytridiomycetes incertae sedis</taxon>
        <taxon>Blyttiomyces</taxon>
    </lineage>
</organism>
<evidence type="ECO:0000256" key="1">
    <source>
        <dbReference type="SAM" id="MobiDB-lite"/>
    </source>
</evidence>
<evidence type="ECO:0000313" key="2">
    <source>
        <dbReference type="EMBL" id="RKO86553.1"/>
    </source>
</evidence>
<protein>
    <submittedName>
        <fullName evidence="2">Uncharacterized protein</fullName>
    </submittedName>
</protein>
<gene>
    <name evidence="2" type="ORF">BDK51DRAFT_26651</name>
</gene>
<sequence>MTDAGFDHGQRSPAGQPDLPRLAEQQHRFRNFFSSQEMPRGGRADGERVDLSPSVCDLRKNASTDWCRVIGHNRDGRQHDTRVSRTNHQPRPLPPSKSTIKRLYLWEERRGECWRKWIIFRGVVISQTKKPEVCYAHGARTEILLEPKKQRLFREESVIQPEIERLRGRRTWACLCFVDESRLTAVMLKVCPPPSHHSLRGEKEPVLDGGKQLG</sequence>
<feature type="region of interest" description="Disordered" evidence="1">
    <location>
        <begin position="31"/>
        <end position="50"/>
    </location>
</feature>
<dbReference type="AlphaFoldDB" id="A0A4P9W5F6"/>
<proteinExistence type="predicted"/>
<evidence type="ECO:0000313" key="3">
    <source>
        <dbReference type="Proteomes" id="UP000269721"/>
    </source>
</evidence>
<feature type="region of interest" description="Disordered" evidence="1">
    <location>
        <begin position="195"/>
        <end position="214"/>
    </location>
</feature>
<dbReference type="Proteomes" id="UP000269721">
    <property type="component" value="Unassembled WGS sequence"/>
</dbReference>
<accession>A0A4P9W5F6</accession>
<feature type="compositionally biased region" description="Basic and acidic residues" evidence="1">
    <location>
        <begin position="1"/>
        <end position="10"/>
    </location>
</feature>
<reference evidence="3" key="1">
    <citation type="journal article" date="2018" name="Nat. Microbiol.">
        <title>Leveraging single-cell genomics to expand the fungal tree of life.</title>
        <authorList>
            <person name="Ahrendt S.R."/>
            <person name="Quandt C.A."/>
            <person name="Ciobanu D."/>
            <person name="Clum A."/>
            <person name="Salamov A."/>
            <person name="Andreopoulos B."/>
            <person name="Cheng J.F."/>
            <person name="Woyke T."/>
            <person name="Pelin A."/>
            <person name="Henrissat B."/>
            <person name="Reynolds N.K."/>
            <person name="Benny G.L."/>
            <person name="Smith M.E."/>
            <person name="James T.Y."/>
            <person name="Grigoriev I.V."/>
        </authorList>
    </citation>
    <scope>NUCLEOTIDE SEQUENCE [LARGE SCALE GENOMIC DNA]</scope>
</reference>
<dbReference type="EMBL" id="KZ998099">
    <property type="protein sequence ID" value="RKO86553.1"/>
    <property type="molecule type" value="Genomic_DNA"/>
</dbReference>
<feature type="compositionally biased region" description="Basic and acidic residues" evidence="1">
    <location>
        <begin position="40"/>
        <end position="50"/>
    </location>
</feature>
<feature type="region of interest" description="Disordered" evidence="1">
    <location>
        <begin position="1"/>
        <end position="23"/>
    </location>
</feature>
<keyword evidence="3" id="KW-1185">Reference proteome</keyword>
<name>A0A4P9W5F6_9FUNG</name>